<dbReference type="Pfam" id="PF01135">
    <property type="entry name" value="PCMT"/>
    <property type="match status" value="1"/>
</dbReference>
<dbReference type="SUPFAM" id="SSF53335">
    <property type="entry name" value="S-adenosyl-L-methionine-dependent methyltransferases"/>
    <property type="match status" value="1"/>
</dbReference>
<keyword evidence="5" id="KW-0963">Cytoplasm</keyword>
<evidence type="ECO:0000313" key="12">
    <source>
        <dbReference type="EMBL" id="NEW77089.1"/>
    </source>
</evidence>
<keyword evidence="6" id="KW-0489">Methyltransferase</keyword>
<keyword evidence="8" id="KW-0949">S-adenosyl-L-methionine</keyword>
<evidence type="ECO:0000256" key="4">
    <source>
        <dbReference type="ARBA" id="ARBA00013346"/>
    </source>
</evidence>
<dbReference type="Gene3D" id="3.40.50.150">
    <property type="entry name" value="Vaccinia Virus protein VP39"/>
    <property type="match status" value="1"/>
</dbReference>
<dbReference type="GO" id="GO:0004719">
    <property type="term" value="F:protein-L-isoaspartate (D-aspartate) O-methyltransferase activity"/>
    <property type="evidence" value="ECO:0007669"/>
    <property type="project" value="UniProtKB-EC"/>
</dbReference>
<evidence type="ECO:0000313" key="13">
    <source>
        <dbReference type="Proteomes" id="UP000476310"/>
    </source>
</evidence>
<comment type="subcellular location">
    <subcellularLocation>
        <location evidence="1">Cytoplasm</location>
    </subcellularLocation>
</comment>
<dbReference type="InterPro" id="IPR000682">
    <property type="entry name" value="PCMT"/>
</dbReference>
<comment type="caution">
    <text evidence="12">The sequence shown here is derived from an EMBL/GenBank/DDBJ whole genome shotgun (WGS) entry which is preliminary data.</text>
</comment>
<dbReference type="AlphaFoldDB" id="A0A6G4AWQ1"/>
<evidence type="ECO:0000256" key="6">
    <source>
        <dbReference type="ARBA" id="ARBA00022603"/>
    </source>
</evidence>
<gene>
    <name evidence="12" type="ORF">G4H13_43865</name>
</gene>
<keyword evidence="13" id="KW-1185">Reference proteome</keyword>
<dbReference type="PROSITE" id="PS01279">
    <property type="entry name" value="PCMT"/>
    <property type="match status" value="1"/>
</dbReference>
<name>A0A6G4AWQ1_9ACTN</name>
<dbReference type="PANTHER" id="PTHR11579">
    <property type="entry name" value="PROTEIN-L-ISOASPARTATE O-METHYLTRANSFERASE"/>
    <property type="match status" value="1"/>
</dbReference>
<organism evidence="12 13">
    <name type="scientific">Streptomyces rhizosphaericus</name>
    <dbReference type="NCBI Taxonomy" id="114699"/>
    <lineage>
        <taxon>Bacteria</taxon>
        <taxon>Bacillati</taxon>
        <taxon>Actinomycetota</taxon>
        <taxon>Actinomycetes</taxon>
        <taxon>Kitasatosporales</taxon>
        <taxon>Streptomycetaceae</taxon>
        <taxon>Streptomyces</taxon>
        <taxon>Streptomyces violaceusniger group</taxon>
    </lineage>
</organism>
<evidence type="ECO:0000256" key="10">
    <source>
        <dbReference type="ARBA" id="ARBA00031323"/>
    </source>
</evidence>
<evidence type="ECO:0000256" key="1">
    <source>
        <dbReference type="ARBA" id="ARBA00004496"/>
    </source>
</evidence>
<sequence length="397" mass="42980">MTEAESPEEVRTLLGALVRELEEEGSLRSAEWRAAVECLPRHVFLPEFFRDAPGEDGITRYSPVSGSVDRKKWLTLAYENKTWVTQLDHGATTSNGAPVLGTPTSSSTLPGVVVRMLEELDVTDGARVLEVGTGTGYSTGLLCQRLGDENVTSVEHDAALSRLAGERLASLGFAPELVTGDGAQGWAEGAPYDRIIATYSPPSIPAAWLRQAARDGVVILASVVGSLDAYGYVKVRVESPEEGRGHFIDGVVSFMPSREVARPEIGPLIRPALDARQGVSGVRSTVDPGMLADRSLMWALQLQLPGALTVGLNFEGRPGRWFLHPDGSWAVLESDREGMAYAYQGGPRDMWTTIEAVASRWLTEGRPALNRYGLTVTPEENAVWLDVPTRRVGKLGE</sequence>
<evidence type="ECO:0000256" key="2">
    <source>
        <dbReference type="ARBA" id="ARBA00005369"/>
    </source>
</evidence>
<dbReference type="Proteomes" id="UP000476310">
    <property type="component" value="Unassembled WGS sequence"/>
</dbReference>
<dbReference type="RefSeq" id="WP_164436313.1">
    <property type="nucleotide sequence ID" value="NZ_JAAIKT010000102.1"/>
</dbReference>
<dbReference type="CDD" id="cd02440">
    <property type="entry name" value="AdoMet_MTases"/>
    <property type="match status" value="1"/>
</dbReference>
<comment type="similarity">
    <text evidence="2">Belongs to the methyltransferase superfamily. L-isoaspartyl/D-aspartyl protein methyltransferase family.</text>
</comment>
<proteinExistence type="inferred from homology"/>
<evidence type="ECO:0000256" key="7">
    <source>
        <dbReference type="ARBA" id="ARBA00022679"/>
    </source>
</evidence>
<evidence type="ECO:0000256" key="8">
    <source>
        <dbReference type="ARBA" id="ARBA00022691"/>
    </source>
</evidence>
<dbReference type="GO" id="GO:0032259">
    <property type="term" value="P:methylation"/>
    <property type="evidence" value="ECO:0007669"/>
    <property type="project" value="UniProtKB-KW"/>
</dbReference>
<dbReference type="EC" id="2.1.1.77" evidence="3"/>
<reference evidence="12" key="1">
    <citation type="submission" date="2020-02" db="EMBL/GenBank/DDBJ databases">
        <title>A new Streptomyces sp. for controlling soil-borne diseases.</title>
        <authorList>
            <person name="Li X."/>
            <person name="Tian Y."/>
            <person name="Gao K."/>
        </authorList>
    </citation>
    <scope>NUCLEOTIDE SEQUENCE [LARGE SCALE GENOMIC DNA]</scope>
    <source>
        <strain evidence="12">0250</strain>
    </source>
</reference>
<keyword evidence="7" id="KW-0808">Transferase</keyword>
<dbReference type="GO" id="GO:0005737">
    <property type="term" value="C:cytoplasm"/>
    <property type="evidence" value="ECO:0007669"/>
    <property type="project" value="UniProtKB-SubCell"/>
</dbReference>
<evidence type="ECO:0000256" key="5">
    <source>
        <dbReference type="ARBA" id="ARBA00022490"/>
    </source>
</evidence>
<dbReference type="PANTHER" id="PTHR11579:SF0">
    <property type="entry name" value="PROTEIN-L-ISOASPARTATE(D-ASPARTATE) O-METHYLTRANSFERASE"/>
    <property type="match status" value="1"/>
</dbReference>
<accession>A0A6G4AWQ1</accession>
<evidence type="ECO:0000256" key="9">
    <source>
        <dbReference type="ARBA" id="ARBA00030757"/>
    </source>
</evidence>
<protein>
    <recommendedName>
        <fullName evidence="4">Protein-L-isoaspartate O-methyltransferase</fullName>
        <ecNumber evidence="3">2.1.1.77</ecNumber>
    </recommendedName>
    <alternativeName>
        <fullName evidence="11">L-isoaspartyl protein carboxyl methyltransferase</fullName>
    </alternativeName>
    <alternativeName>
        <fullName evidence="9">Protein L-isoaspartyl methyltransferase</fullName>
    </alternativeName>
    <alternativeName>
        <fullName evidence="10">Protein-beta-aspartate methyltransferase</fullName>
    </alternativeName>
</protein>
<evidence type="ECO:0000256" key="11">
    <source>
        <dbReference type="ARBA" id="ARBA00031350"/>
    </source>
</evidence>
<evidence type="ECO:0000256" key="3">
    <source>
        <dbReference type="ARBA" id="ARBA00011890"/>
    </source>
</evidence>
<dbReference type="EMBL" id="JAAIKT010000102">
    <property type="protein sequence ID" value="NEW77089.1"/>
    <property type="molecule type" value="Genomic_DNA"/>
</dbReference>
<dbReference type="InterPro" id="IPR029063">
    <property type="entry name" value="SAM-dependent_MTases_sf"/>
</dbReference>